<dbReference type="GO" id="GO:0030832">
    <property type="term" value="P:regulation of actin filament length"/>
    <property type="evidence" value="ECO:0007669"/>
    <property type="project" value="TreeGrafter"/>
</dbReference>
<dbReference type="GO" id="GO:0042995">
    <property type="term" value="C:cell projection"/>
    <property type="evidence" value="ECO:0007669"/>
    <property type="project" value="UniProtKB-SubCell"/>
</dbReference>
<comment type="caution">
    <text evidence="9">Lacks conserved residue(s) required for the propagation of feature annotation.</text>
</comment>
<keyword evidence="9" id="KW-0009">Actin-binding</keyword>
<proteinExistence type="inferred from homology"/>
<feature type="domain" description="Myosin motor" evidence="10">
    <location>
        <begin position="1"/>
        <end position="173"/>
    </location>
</feature>
<dbReference type="InterPro" id="IPR052409">
    <property type="entry name" value="Myosin-III_kinase_activity"/>
</dbReference>
<evidence type="ECO:0000256" key="1">
    <source>
        <dbReference type="ARBA" id="ARBA00004245"/>
    </source>
</evidence>
<evidence type="ECO:0000256" key="3">
    <source>
        <dbReference type="ARBA" id="ARBA00022490"/>
    </source>
</evidence>
<evidence type="ECO:0000256" key="8">
    <source>
        <dbReference type="ARBA" id="ARBA00023273"/>
    </source>
</evidence>
<dbReference type="InterPro" id="IPR027417">
    <property type="entry name" value="P-loop_NTPase"/>
</dbReference>
<dbReference type="AlphaFoldDB" id="A0A8I2YDS1"/>
<keyword evidence="3" id="KW-0963">Cytoplasm</keyword>
<dbReference type="Proteomes" id="UP000683000">
    <property type="component" value="Unassembled WGS sequence"/>
</dbReference>
<evidence type="ECO:0000313" key="12">
    <source>
        <dbReference type="Proteomes" id="UP000683000"/>
    </source>
</evidence>
<sequence>MPTTHEASLSVISDNVIITCLCKRFMPILVPLPLLLSTLTQTHSSKNMPHTIGIRPRTRTPFHPTSSSLVNNAYYHMRHTTQDQSLIISGETGSGKSETRRLVIKTLPELSVSNPGKKGSKLATQVPAAEFVVESFGNARTLFNPNPSRFGKYRELQFTNKGRLCGTFIFSTI</sequence>
<dbReference type="GO" id="GO:0005524">
    <property type="term" value="F:ATP binding"/>
    <property type="evidence" value="ECO:0007669"/>
    <property type="project" value="UniProtKB-UniRule"/>
</dbReference>
<name>A0A8I2YDS1_9AGAM</name>
<comment type="similarity">
    <text evidence="9">Belongs to the TRAFAC class myosin-kinesin ATPase superfamily. Myosin family.</text>
</comment>
<dbReference type="GO" id="GO:0016459">
    <property type="term" value="C:myosin complex"/>
    <property type="evidence" value="ECO:0007669"/>
    <property type="project" value="UniProtKB-KW"/>
</dbReference>
<dbReference type="InterPro" id="IPR036961">
    <property type="entry name" value="Kinesin_motor_dom_sf"/>
</dbReference>
<keyword evidence="9" id="KW-0067">ATP-binding</keyword>
<evidence type="ECO:0000259" key="10">
    <source>
        <dbReference type="PROSITE" id="PS51456"/>
    </source>
</evidence>
<dbReference type="OrthoDB" id="2687402at2759"/>
<keyword evidence="12" id="KW-1185">Reference proteome</keyword>
<dbReference type="SUPFAM" id="SSF52540">
    <property type="entry name" value="P-loop containing nucleoside triphosphate hydrolases"/>
    <property type="match status" value="1"/>
</dbReference>
<reference evidence="11" key="1">
    <citation type="submission" date="2021-03" db="EMBL/GenBank/DDBJ databases">
        <title>Evolutionary innovations through gain and loss of genes in the ectomycorrhizal Boletales.</title>
        <authorList>
            <person name="Wu G."/>
            <person name="Miyauchi S."/>
            <person name="Morin E."/>
            <person name="Yang Z.-L."/>
            <person name="Xu J."/>
            <person name="Martin F.M."/>
        </authorList>
    </citation>
    <scope>NUCLEOTIDE SEQUENCE</scope>
    <source>
        <strain evidence="11">BR01</strain>
    </source>
</reference>
<accession>A0A8I2YDS1</accession>
<keyword evidence="9" id="KW-0547">Nucleotide-binding</keyword>
<dbReference type="PRINTS" id="PR00193">
    <property type="entry name" value="MYOSINHEAVY"/>
</dbReference>
<evidence type="ECO:0000256" key="7">
    <source>
        <dbReference type="ARBA" id="ARBA00023212"/>
    </source>
</evidence>
<gene>
    <name evidence="11" type="ORF">JVT61DRAFT_12592</name>
</gene>
<dbReference type="EMBL" id="JAGFBS010000059">
    <property type="protein sequence ID" value="KAG6369959.1"/>
    <property type="molecule type" value="Genomic_DNA"/>
</dbReference>
<dbReference type="PANTHER" id="PTHR46256:SF3">
    <property type="entry name" value="MYOSIN MOTOR DOMAIN-CONTAINING PROTEIN"/>
    <property type="match status" value="1"/>
</dbReference>
<dbReference type="PANTHER" id="PTHR46256">
    <property type="entry name" value="AGAP011099-PA"/>
    <property type="match status" value="1"/>
</dbReference>
<dbReference type="GO" id="GO:0003779">
    <property type="term" value="F:actin binding"/>
    <property type="evidence" value="ECO:0007669"/>
    <property type="project" value="UniProtKB-KW"/>
</dbReference>
<protein>
    <submittedName>
        <fullName evidence="11">P-loop containing nucleoside triphosphate hydrolase protein</fullName>
    </submittedName>
</protein>
<comment type="subcellular location">
    <subcellularLocation>
        <location evidence="2">Cell projection</location>
    </subcellularLocation>
    <subcellularLocation>
        <location evidence="1">Cytoplasm</location>
        <location evidence="1">Cytoskeleton</location>
    </subcellularLocation>
</comment>
<organism evidence="11 12">
    <name type="scientific">Boletus reticuloceps</name>
    <dbReference type="NCBI Taxonomy" id="495285"/>
    <lineage>
        <taxon>Eukaryota</taxon>
        <taxon>Fungi</taxon>
        <taxon>Dikarya</taxon>
        <taxon>Basidiomycota</taxon>
        <taxon>Agaricomycotina</taxon>
        <taxon>Agaricomycetes</taxon>
        <taxon>Agaricomycetidae</taxon>
        <taxon>Boletales</taxon>
        <taxon>Boletineae</taxon>
        <taxon>Boletaceae</taxon>
        <taxon>Boletoideae</taxon>
        <taxon>Boletus</taxon>
    </lineage>
</organism>
<dbReference type="Gene3D" id="3.40.850.10">
    <property type="entry name" value="Kinesin motor domain"/>
    <property type="match status" value="1"/>
</dbReference>
<evidence type="ECO:0000256" key="5">
    <source>
        <dbReference type="ARBA" id="ARBA00023123"/>
    </source>
</evidence>
<keyword evidence="8" id="KW-0966">Cell projection</keyword>
<feature type="binding site" evidence="9">
    <location>
        <begin position="90"/>
        <end position="97"/>
    </location>
    <ligand>
        <name>ATP</name>
        <dbReference type="ChEBI" id="CHEBI:30616"/>
    </ligand>
</feature>
<dbReference type="Pfam" id="PF00063">
    <property type="entry name" value="Myosin_head"/>
    <property type="match status" value="1"/>
</dbReference>
<evidence type="ECO:0000256" key="6">
    <source>
        <dbReference type="ARBA" id="ARBA00023175"/>
    </source>
</evidence>
<dbReference type="GO" id="GO:0016787">
    <property type="term" value="F:hydrolase activity"/>
    <property type="evidence" value="ECO:0007669"/>
    <property type="project" value="UniProtKB-KW"/>
</dbReference>
<keyword evidence="11" id="KW-0378">Hydrolase</keyword>
<keyword evidence="4" id="KW-0677">Repeat</keyword>
<evidence type="ECO:0000256" key="4">
    <source>
        <dbReference type="ARBA" id="ARBA00022737"/>
    </source>
</evidence>
<comment type="caution">
    <text evidence="11">The sequence shown here is derived from an EMBL/GenBank/DDBJ whole genome shotgun (WGS) entry which is preliminary data.</text>
</comment>
<evidence type="ECO:0000256" key="2">
    <source>
        <dbReference type="ARBA" id="ARBA00004316"/>
    </source>
</evidence>
<keyword evidence="6 9" id="KW-0505">Motor protein</keyword>
<dbReference type="PROSITE" id="PS51456">
    <property type="entry name" value="MYOSIN_MOTOR"/>
    <property type="match status" value="1"/>
</dbReference>
<evidence type="ECO:0000313" key="11">
    <source>
        <dbReference type="EMBL" id="KAG6369959.1"/>
    </source>
</evidence>
<keyword evidence="5 9" id="KW-0518">Myosin</keyword>
<dbReference type="GO" id="GO:0004674">
    <property type="term" value="F:protein serine/threonine kinase activity"/>
    <property type="evidence" value="ECO:0007669"/>
    <property type="project" value="TreeGrafter"/>
</dbReference>
<dbReference type="InterPro" id="IPR001609">
    <property type="entry name" value="Myosin_head_motor_dom-like"/>
</dbReference>
<dbReference type="GO" id="GO:0000146">
    <property type="term" value="F:microfilament motor activity"/>
    <property type="evidence" value="ECO:0007669"/>
    <property type="project" value="TreeGrafter"/>
</dbReference>
<keyword evidence="7" id="KW-0206">Cytoskeleton</keyword>
<evidence type="ECO:0000256" key="9">
    <source>
        <dbReference type="PROSITE-ProRule" id="PRU00782"/>
    </source>
</evidence>